<comment type="caution">
    <text evidence="1">The sequence shown here is derived from an EMBL/GenBank/DDBJ whole genome shotgun (WGS) entry which is preliminary data.</text>
</comment>
<proteinExistence type="predicted"/>
<dbReference type="EMBL" id="DVOR01000091">
    <property type="protein sequence ID" value="HIV09039.1"/>
    <property type="molecule type" value="Genomic_DNA"/>
</dbReference>
<reference evidence="1" key="1">
    <citation type="submission" date="2020-10" db="EMBL/GenBank/DDBJ databases">
        <authorList>
            <person name="Gilroy R."/>
        </authorList>
    </citation>
    <scope>NUCLEOTIDE SEQUENCE</scope>
    <source>
        <strain evidence="1">35461</strain>
    </source>
</reference>
<organism evidence="1 2">
    <name type="scientific">Candidatus Spyradenecus faecavium</name>
    <dbReference type="NCBI Taxonomy" id="2840947"/>
    <lineage>
        <taxon>Bacteria</taxon>
        <taxon>Pseudomonadati</taxon>
        <taxon>Lentisphaerota</taxon>
        <taxon>Lentisphaeria</taxon>
        <taxon>Lentisphaerales</taxon>
        <taxon>Lentisphaeraceae</taxon>
        <taxon>Lentisphaeraceae incertae sedis</taxon>
        <taxon>Candidatus Spyradenecus</taxon>
    </lineage>
</organism>
<protein>
    <submittedName>
        <fullName evidence="1">Uncharacterized protein</fullName>
    </submittedName>
</protein>
<dbReference type="Proteomes" id="UP000886845">
    <property type="component" value="Unassembled WGS sequence"/>
</dbReference>
<reference evidence="1" key="2">
    <citation type="journal article" date="2021" name="PeerJ">
        <title>Extensive microbial diversity within the chicken gut microbiome revealed by metagenomics and culture.</title>
        <authorList>
            <person name="Gilroy R."/>
            <person name="Ravi A."/>
            <person name="Getino M."/>
            <person name="Pursley I."/>
            <person name="Horton D.L."/>
            <person name="Alikhan N.F."/>
            <person name="Baker D."/>
            <person name="Gharbi K."/>
            <person name="Hall N."/>
            <person name="Watson M."/>
            <person name="Adriaenssens E.M."/>
            <person name="Foster-Nyarko E."/>
            <person name="Jarju S."/>
            <person name="Secka A."/>
            <person name="Antonio M."/>
            <person name="Oren A."/>
            <person name="Chaudhuri R.R."/>
            <person name="La Ragione R."/>
            <person name="Hildebrand F."/>
            <person name="Pallen M.J."/>
        </authorList>
    </citation>
    <scope>NUCLEOTIDE SEQUENCE</scope>
    <source>
        <strain evidence="1">35461</strain>
    </source>
</reference>
<accession>A0A9D1NN36</accession>
<gene>
    <name evidence="1" type="ORF">IAC79_02850</name>
</gene>
<evidence type="ECO:0000313" key="1">
    <source>
        <dbReference type="EMBL" id="HIV09039.1"/>
    </source>
</evidence>
<evidence type="ECO:0000313" key="2">
    <source>
        <dbReference type="Proteomes" id="UP000886845"/>
    </source>
</evidence>
<dbReference type="AlphaFoldDB" id="A0A9D1NN36"/>
<name>A0A9D1NN36_9BACT</name>
<sequence length="87" mass="9957">MAIENEVYADGVYQIHMLEQTIRLDFMRLQPSPENQTPVPKPFERVILSPQGFLRTYEAMGQIVRKLEELGLVRRNPNPPANPPAAQ</sequence>